<keyword evidence="4" id="KW-1185">Reference proteome</keyword>
<organism evidence="3 4">
    <name type="scientific">Flavihumibacter fluminis</name>
    <dbReference type="NCBI Taxonomy" id="2909236"/>
    <lineage>
        <taxon>Bacteria</taxon>
        <taxon>Pseudomonadati</taxon>
        <taxon>Bacteroidota</taxon>
        <taxon>Chitinophagia</taxon>
        <taxon>Chitinophagales</taxon>
        <taxon>Chitinophagaceae</taxon>
        <taxon>Flavihumibacter</taxon>
    </lineage>
</organism>
<reference evidence="3 4" key="1">
    <citation type="submission" date="2022-01" db="EMBL/GenBank/DDBJ databases">
        <title>Flavihumibacter sp. nov., isolated from sediment of a river.</title>
        <authorList>
            <person name="Liu H."/>
        </authorList>
    </citation>
    <scope>NUCLEOTIDE SEQUENCE [LARGE SCALE GENOMIC DNA]</scope>
    <source>
        <strain evidence="3 4">RY-1</strain>
    </source>
</reference>
<dbReference type="Gene3D" id="1.25.40.10">
    <property type="entry name" value="Tetratricopeptide repeat domain"/>
    <property type="match status" value="2"/>
</dbReference>
<dbReference type="PROSITE" id="PS50005">
    <property type="entry name" value="TPR"/>
    <property type="match status" value="1"/>
</dbReference>
<proteinExistence type="predicted"/>
<evidence type="ECO:0000256" key="1">
    <source>
        <dbReference type="PROSITE-ProRule" id="PRU00339"/>
    </source>
</evidence>
<evidence type="ECO:0000313" key="4">
    <source>
        <dbReference type="Proteomes" id="UP001200145"/>
    </source>
</evidence>
<accession>A0ABS9BHX2</accession>
<keyword evidence="1" id="KW-0802">TPR repeat</keyword>
<keyword evidence="2" id="KW-0732">Signal</keyword>
<sequence length="545" mass="61316">MKAILTGLLLVCSILAIAQTDDFFTIERRIKDHIKNGRWDEVVVTAPDLVIADPTNGNGYYYTAMAFLKLNQPDKASEYLAQAEPLADAELKPLLSTLKNEINQYREANQVLELAEKQEKQGSKRAADEWKKLWELDKLKTEYALNAVELYVEQKNYPQALEILKDPAMANDPGAQALYKRINSTPEMTKINGYNEALLLGKQNMKNGNYSTAISNFSTALRFQPNDVEAGSQKKLAEDELAWQTTRKTNTLEAFENYLKGTTLRNHKAEADDIVMRALIRFGNKAASENNFKDMEYYFGKYMKQYPNGSENTAARQTMCDTYQAAADKEKDKKTAFAQKQSIAYLTKVKTICSSTPALETALKTANKKAIRYGRPNRGFIAYVYDSLAPIGLSFGTINNRKVGMYITVRANENLFQGNSFYTVNDQGMYDGSVFDDVRPTGETRTSHFDGMLGLTKKIAFPLWLYAGGGINYSQLSIQVDEYNDSGRFIESEWIKNTDQQFIKPVVEAGAIIDVGGFQLRGGGKMIDFKDIYYTLGVGFSFRRG</sequence>
<name>A0ABS9BHX2_9BACT</name>
<dbReference type="InterPro" id="IPR011990">
    <property type="entry name" value="TPR-like_helical_dom_sf"/>
</dbReference>
<dbReference type="EMBL" id="JAKEVY010000002">
    <property type="protein sequence ID" value="MCF1714769.1"/>
    <property type="molecule type" value="Genomic_DNA"/>
</dbReference>
<dbReference type="Proteomes" id="UP001200145">
    <property type="component" value="Unassembled WGS sequence"/>
</dbReference>
<evidence type="ECO:0000313" key="3">
    <source>
        <dbReference type="EMBL" id="MCF1714769.1"/>
    </source>
</evidence>
<feature type="chain" id="PRO_5047134872" description="Outer membrane protein with beta-barrel domain" evidence="2">
    <location>
        <begin position="19"/>
        <end position="545"/>
    </location>
</feature>
<feature type="repeat" description="TPR" evidence="1">
    <location>
        <begin position="194"/>
        <end position="227"/>
    </location>
</feature>
<dbReference type="SMART" id="SM00028">
    <property type="entry name" value="TPR"/>
    <property type="match status" value="2"/>
</dbReference>
<feature type="signal peptide" evidence="2">
    <location>
        <begin position="1"/>
        <end position="18"/>
    </location>
</feature>
<comment type="caution">
    <text evidence="3">The sequence shown here is derived from an EMBL/GenBank/DDBJ whole genome shotgun (WGS) entry which is preliminary data.</text>
</comment>
<dbReference type="RefSeq" id="WP_234865722.1">
    <property type="nucleotide sequence ID" value="NZ_JAKEVY010000002.1"/>
</dbReference>
<dbReference type="InterPro" id="IPR019734">
    <property type="entry name" value="TPR_rpt"/>
</dbReference>
<evidence type="ECO:0000256" key="2">
    <source>
        <dbReference type="SAM" id="SignalP"/>
    </source>
</evidence>
<gene>
    <name evidence="3" type="ORF">L0U88_09045</name>
</gene>
<protein>
    <recommendedName>
        <fullName evidence="5">Outer membrane protein with beta-barrel domain</fullName>
    </recommendedName>
</protein>
<evidence type="ECO:0008006" key="5">
    <source>
        <dbReference type="Google" id="ProtNLM"/>
    </source>
</evidence>
<dbReference type="SUPFAM" id="SSF48452">
    <property type="entry name" value="TPR-like"/>
    <property type="match status" value="2"/>
</dbReference>